<feature type="domain" description="MoaB/Mog" evidence="2">
    <location>
        <begin position="4"/>
        <end position="171"/>
    </location>
</feature>
<dbReference type="Pfam" id="PF18146">
    <property type="entry name" value="CinA_KH"/>
    <property type="match status" value="1"/>
</dbReference>
<evidence type="ECO:0000259" key="2">
    <source>
        <dbReference type="SMART" id="SM00852"/>
    </source>
</evidence>
<sequence length="429" mass="46776">MRVEIITTGTELLLGEIINTNFTWLAQELNQRGFDVLYQTTVGDNPARMKEVLDIAVKRADIVITSGGLGPTRGDITKEIIAEYCNVDLYMNLEVWNHIHEMLSRRNICIATNNEKQALVPSGAIVLHNEAGTAPGLVLEHDKTIFVMLPGPPFELKTVCEKELFPYFEQRFPHLGIIKSHTLKLRGIGESNLAEMLDDIIVNQSNPTIALYARHGDILIRLTAKASSAEEADVLIAGMQEKVEKTVGTYVYGYNHDTLPEVVGKELLCRQKTIAFAESCTGGLATSMMTDVPGSSAYVKGSVVSYTDEVKNLVIHVSKTTLTKKGAVSEEVALEMAEGIREAIGSDIAVSITGLAGPGGGTRKKPVGLVYIAVADKNGSLCRKFVFNGTRTQIKQRAAMAALGLALDRLKESPQNNSEETIHDHDAER</sequence>
<keyword evidence="4" id="KW-1185">Reference proteome</keyword>
<dbReference type="Gene3D" id="3.90.950.20">
    <property type="entry name" value="CinA-like"/>
    <property type="match status" value="1"/>
</dbReference>
<dbReference type="Pfam" id="PF00994">
    <property type="entry name" value="MoCF_biosynth"/>
    <property type="match status" value="1"/>
</dbReference>
<dbReference type="PANTHER" id="PTHR13939:SF0">
    <property type="entry name" value="NMN AMIDOHYDROLASE-LIKE PROTEIN YFAY"/>
    <property type="match status" value="1"/>
</dbReference>
<dbReference type="SMART" id="SM00852">
    <property type="entry name" value="MoCF_biosynth"/>
    <property type="match status" value="1"/>
</dbReference>
<dbReference type="NCBIfam" id="TIGR00199">
    <property type="entry name" value="PncC_domain"/>
    <property type="match status" value="1"/>
</dbReference>
<dbReference type="AlphaFoldDB" id="A0A1G6JMR6"/>
<proteinExistence type="inferred from homology"/>
<dbReference type="Gene3D" id="3.40.980.10">
    <property type="entry name" value="MoaB/Mog-like domain"/>
    <property type="match status" value="1"/>
</dbReference>
<evidence type="ECO:0000313" key="3">
    <source>
        <dbReference type="EMBL" id="SDC20049.1"/>
    </source>
</evidence>
<dbReference type="SUPFAM" id="SSF142433">
    <property type="entry name" value="CinA-like"/>
    <property type="match status" value="1"/>
</dbReference>
<evidence type="ECO:0000256" key="1">
    <source>
        <dbReference type="HAMAP-Rule" id="MF_00226"/>
    </source>
</evidence>
<dbReference type="InterPro" id="IPR041424">
    <property type="entry name" value="CinA_KH"/>
</dbReference>
<dbReference type="PANTHER" id="PTHR13939">
    <property type="entry name" value="NICOTINAMIDE-NUCLEOTIDE AMIDOHYDROLASE PNCC"/>
    <property type="match status" value="1"/>
</dbReference>
<evidence type="ECO:0000313" key="4">
    <source>
        <dbReference type="Proteomes" id="UP000198943"/>
    </source>
</evidence>
<name>A0A1G6JMR6_9FIRM</name>
<dbReference type="InterPro" id="IPR036653">
    <property type="entry name" value="CinA-like_C"/>
</dbReference>
<dbReference type="NCBIfam" id="NF001813">
    <property type="entry name" value="PRK00549.1"/>
    <property type="match status" value="1"/>
</dbReference>
<organism evidence="3 4">
    <name type="scientific">Succiniclasticum ruminis</name>
    <dbReference type="NCBI Taxonomy" id="40841"/>
    <lineage>
        <taxon>Bacteria</taxon>
        <taxon>Bacillati</taxon>
        <taxon>Bacillota</taxon>
        <taxon>Negativicutes</taxon>
        <taxon>Acidaminococcales</taxon>
        <taxon>Acidaminococcaceae</taxon>
        <taxon>Succiniclasticum</taxon>
    </lineage>
</organism>
<dbReference type="OrthoDB" id="9801454at2"/>
<dbReference type="Proteomes" id="UP000198943">
    <property type="component" value="Unassembled WGS sequence"/>
</dbReference>
<reference evidence="4" key="1">
    <citation type="submission" date="2016-10" db="EMBL/GenBank/DDBJ databases">
        <authorList>
            <person name="Varghese N."/>
            <person name="Submissions S."/>
        </authorList>
    </citation>
    <scope>NUCLEOTIDE SEQUENCE [LARGE SCALE GENOMIC DNA]</scope>
    <source>
        <strain evidence="4">DSM 11005</strain>
    </source>
</reference>
<dbReference type="InterPro" id="IPR008136">
    <property type="entry name" value="CinA_C"/>
</dbReference>
<dbReference type="Gene3D" id="3.30.70.2860">
    <property type="match status" value="1"/>
</dbReference>
<dbReference type="CDD" id="cd00885">
    <property type="entry name" value="cinA"/>
    <property type="match status" value="1"/>
</dbReference>
<dbReference type="SUPFAM" id="SSF53218">
    <property type="entry name" value="Molybdenum cofactor biosynthesis proteins"/>
    <property type="match status" value="1"/>
</dbReference>
<dbReference type="InterPro" id="IPR008135">
    <property type="entry name" value="Competence-induced_CinA"/>
</dbReference>
<dbReference type="Pfam" id="PF02464">
    <property type="entry name" value="CinA"/>
    <property type="match status" value="1"/>
</dbReference>
<dbReference type="NCBIfam" id="TIGR00200">
    <property type="entry name" value="cinA_nterm"/>
    <property type="match status" value="1"/>
</dbReference>
<dbReference type="InterPro" id="IPR036425">
    <property type="entry name" value="MoaB/Mog-like_dom_sf"/>
</dbReference>
<comment type="similarity">
    <text evidence="1">Belongs to the CinA family.</text>
</comment>
<protein>
    <recommendedName>
        <fullName evidence="1">Putative competence-damage inducible protein</fullName>
    </recommendedName>
</protein>
<dbReference type="EMBL" id="FMYW01000003">
    <property type="protein sequence ID" value="SDC20049.1"/>
    <property type="molecule type" value="Genomic_DNA"/>
</dbReference>
<dbReference type="PIRSF" id="PIRSF006728">
    <property type="entry name" value="CinA"/>
    <property type="match status" value="1"/>
</dbReference>
<dbReference type="HAMAP" id="MF_00226_B">
    <property type="entry name" value="CinA_B"/>
    <property type="match status" value="1"/>
</dbReference>
<dbReference type="NCBIfam" id="TIGR00177">
    <property type="entry name" value="molyb_syn"/>
    <property type="match status" value="1"/>
</dbReference>
<dbReference type="RefSeq" id="WP_093729630.1">
    <property type="nucleotide sequence ID" value="NZ_FMYW01000003.1"/>
</dbReference>
<dbReference type="InterPro" id="IPR050101">
    <property type="entry name" value="CinA"/>
</dbReference>
<accession>A0A1G6JMR6</accession>
<dbReference type="InterPro" id="IPR001453">
    <property type="entry name" value="MoaB/Mog_dom"/>
</dbReference>
<gene>
    <name evidence="1" type="primary">cinA</name>
    <name evidence="3" type="ORF">SAMN04487864_103192</name>
</gene>